<evidence type="ECO:0000256" key="5">
    <source>
        <dbReference type="ARBA" id="ARBA00022517"/>
    </source>
</evidence>
<evidence type="ECO:0000313" key="9">
    <source>
        <dbReference type="Proteomes" id="UP001447188"/>
    </source>
</evidence>
<evidence type="ECO:0000256" key="4">
    <source>
        <dbReference type="ARBA" id="ARBA00022490"/>
    </source>
</evidence>
<evidence type="ECO:0000313" key="8">
    <source>
        <dbReference type="EMBL" id="KAL0639539.1"/>
    </source>
</evidence>
<comment type="caution">
    <text evidence="8">The sequence shown here is derived from an EMBL/GenBank/DDBJ whole genome shotgun (WGS) entry which is preliminary data.</text>
</comment>
<keyword evidence="5" id="KW-0690">Ribosome biogenesis</keyword>
<protein>
    <recommendedName>
        <fullName evidence="10">Alb1-domain-containing protein</fullName>
    </recommendedName>
</protein>
<evidence type="ECO:0000256" key="2">
    <source>
        <dbReference type="ARBA" id="ARBA00004496"/>
    </source>
</evidence>
<accession>A0ABR3GUE5</accession>
<proteinExistence type="predicted"/>
<comment type="subcellular location">
    <subcellularLocation>
        <location evidence="2">Cytoplasm</location>
    </subcellularLocation>
    <subcellularLocation>
        <location evidence="1">Nucleus</location>
    </subcellularLocation>
</comment>
<dbReference type="InterPro" id="IPR022784">
    <property type="entry name" value="Ribosome_bgen_Alb1"/>
</dbReference>
<dbReference type="Pfam" id="PF09135">
    <property type="entry name" value="Alb1"/>
    <property type="match status" value="1"/>
</dbReference>
<evidence type="ECO:0008006" key="10">
    <source>
        <dbReference type="Google" id="ProtNLM"/>
    </source>
</evidence>
<keyword evidence="4" id="KW-0963">Cytoplasm</keyword>
<evidence type="ECO:0000256" key="7">
    <source>
        <dbReference type="SAM" id="MobiDB-lite"/>
    </source>
</evidence>
<sequence>MGRITKPKSKPPSSRTRSARRQSSPSLGLDKSLATLPRASDDPNLTSKEAVAKKVNNVVLRTRGDNGVSKKKGGKELSRQKKKRIEKAVGKAEAVMEKLERKRGDSAKRGKVVKERRDDWSVLNEKIEGEVEAVKSSAVLE</sequence>
<gene>
    <name evidence="8" type="ORF">Q9L58_001365</name>
</gene>
<keyword evidence="3" id="KW-0813">Transport</keyword>
<name>A0ABR3GUE5_9PEZI</name>
<dbReference type="PANTHER" id="PTHR28280:SF1">
    <property type="entry name" value="SHUTTLING PRE-60S FACTOR ECM1"/>
    <property type="match status" value="1"/>
</dbReference>
<organism evidence="8 9">
    <name type="scientific">Discina gigas</name>
    <dbReference type="NCBI Taxonomy" id="1032678"/>
    <lineage>
        <taxon>Eukaryota</taxon>
        <taxon>Fungi</taxon>
        <taxon>Dikarya</taxon>
        <taxon>Ascomycota</taxon>
        <taxon>Pezizomycotina</taxon>
        <taxon>Pezizomycetes</taxon>
        <taxon>Pezizales</taxon>
        <taxon>Discinaceae</taxon>
        <taxon>Discina</taxon>
    </lineage>
</organism>
<evidence type="ECO:0000256" key="1">
    <source>
        <dbReference type="ARBA" id="ARBA00004123"/>
    </source>
</evidence>
<evidence type="ECO:0000256" key="3">
    <source>
        <dbReference type="ARBA" id="ARBA00022448"/>
    </source>
</evidence>
<dbReference type="PANTHER" id="PTHR28280">
    <property type="entry name" value="SHUTTLING PRE-60S FACTOR ECM1"/>
    <property type="match status" value="1"/>
</dbReference>
<dbReference type="EMBL" id="JBBBZM010000010">
    <property type="protein sequence ID" value="KAL0639539.1"/>
    <property type="molecule type" value="Genomic_DNA"/>
</dbReference>
<dbReference type="PROSITE" id="PS50890">
    <property type="entry name" value="PUA"/>
    <property type="match status" value="1"/>
</dbReference>
<feature type="region of interest" description="Disordered" evidence="7">
    <location>
        <begin position="1"/>
        <end position="89"/>
    </location>
</feature>
<evidence type="ECO:0000256" key="6">
    <source>
        <dbReference type="ARBA" id="ARBA00023242"/>
    </source>
</evidence>
<reference evidence="8 9" key="1">
    <citation type="submission" date="2024-02" db="EMBL/GenBank/DDBJ databases">
        <title>Discinaceae phylogenomics.</title>
        <authorList>
            <person name="Dirks A.C."/>
            <person name="James T.Y."/>
        </authorList>
    </citation>
    <scope>NUCLEOTIDE SEQUENCE [LARGE SCALE GENOMIC DNA]</scope>
    <source>
        <strain evidence="8 9">ACD0624</strain>
    </source>
</reference>
<dbReference type="InterPro" id="IPR053278">
    <property type="entry name" value="Pre-60S_factor_ECM1"/>
</dbReference>
<feature type="compositionally biased region" description="Low complexity" evidence="7">
    <location>
        <begin position="11"/>
        <end position="26"/>
    </location>
</feature>
<keyword evidence="9" id="KW-1185">Reference proteome</keyword>
<dbReference type="Proteomes" id="UP001447188">
    <property type="component" value="Unassembled WGS sequence"/>
</dbReference>
<keyword evidence="6" id="KW-0539">Nucleus</keyword>